<dbReference type="SUPFAM" id="SSF55781">
    <property type="entry name" value="GAF domain-like"/>
    <property type="match status" value="1"/>
</dbReference>
<keyword evidence="4" id="KW-0808">Transferase</keyword>
<gene>
    <name evidence="10" type="ORF">Q9295_01785</name>
</gene>
<dbReference type="InterPro" id="IPR036097">
    <property type="entry name" value="HisK_dim/P_sf"/>
</dbReference>
<feature type="domain" description="PAS" evidence="8">
    <location>
        <begin position="287"/>
        <end position="332"/>
    </location>
</feature>
<dbReference type="NCBIfam" id="TIGR00229">
    <property type="entry name" value="sensory_box"/>
    <property type="match status" value="2"/>
</dbReference>
<dbReference type="Pfam" id="PF00512">
    <property type="entry name" value="HisKA"/>
    <property type="match status" value="1"/>
</dbReference>
<feature type="domain" description="Histidine kinase" evidence="7">
    <location>
        <begin position="843"/>
        <end position="1060"/>
    </location>
</feature>
<dbReference type="SMART" id="SM00086">
    <property type="entry name" value="PAC"/>
    <property type="match status" value="2"/>
</dbReference>
<dbReference type="SUPFAM" id="SSF47384">
    <property type="entry name" value="Homodimeric domain of signal transducing histidine kinase"/>
    <property type="match status" value="1"/>
</dbReference>
<keyword evidence="3" id="KW-0597">Phosphoprotein</keyword>
<dbReference type="Pfam" id="PF13188">
    <property type="entry name" value="PAS_8"/>
    <property type="match status" value="1"/>
</dbReference>
<dbReference type="SMART" id="SM00091">
    <property type="entry name" value="PAS"/>
    <property type="match status" value="5"/>
</dbReference>
<dbReference type="PANTHER" id="PTHR43047">
    <property type="entry name" value="TWO-COMPONENT HISTIDINE PROTEIN KINASE"/>
    <property type="match status" value="1"/>
</dbReference>
<dbReference type="CDD" id="cd16922">
    <property type="entry name" value="HATPase_EvgS-ArcB-TorS-like"/>
    <property type="match status" value="1"/>
</dbReference>
<dbReference type="Gene3D" id="1.10.287.130">
    <property type="match status" value="1"/>
</dbReference>
<name>A0ABU0VTN1_9RHOB</name>
<dbReference type="InterPro" id="IPR004358">
    <property type="entry name" value="Sig_transdc_His_kin-like_C"/>
</dbReference>
<evidence type="ECO:0000256" key="3">
    <source>
        <dbReference type="ARBA" id="ARBA00022553"/>
    </source>
</evidence>
<evidence type="ECO:0000259" key="7">
    <source>
        <dbReference type="PROSITE" id="PS50109"/>
    </source>
</evidence>
<reference evidence="10 11" key="1">
    <citation type="submission" date="2023-08" db="EMBL/GenBank/DDBJ databases">
        <title>Characterization of two Paracoccaceae strains isolated from Phycosphere and proposal of Xinfangfangia lacusdiani sp. nov.</title>
        <authorList>
            <person name="Deng Y."/>
            <person name="Zhang Y.Q."/>
        </authorList>
    </citation>
    <scope>NUCLEOTIDE SEQUENCE [LARGE SCALE GENOMIC DNA]</scope>
    <source>
        <strain evidence="10 11">CPCC 101601</strain>
    </source>
</reference>
<evidence type="ECO:0000259" key="9">
    <source>
        <dbReference type="PROSITE" id="PS50113"/>
    </source>
</evidence>
<dbReference type="Pfam" id="PF08447">
    <property type="entry name" value="PAS_3"/>
    <property type="match status" value="1"/>
</dbReference>
<evidence type="ECO:0000313" key="10">
    <source>
        <dbReference type="EMBL" id="MDQ2065089.1"/>
    </source>
</evidence>
<protein>
    <recommendedName>
        <fullName evidence="2">histidine kinase</fullName>
        <ecNumber evidence="2">2.7.13.3</ecNumber>
    </recommendedName>
</protein>
<dbReference type="SMART" id="SM00387">
    <property type="entry name" value="HATPase_c"/>
    <property type="match status" value="1"/>
</dbReference>
<evidence type="ECO:0000256" key="2">
    <source>
        <dbReference type="ARBA" id="ARBA00012438"/>
    </source>
</evidence>
<dbReference type="InterPro" id="IPR013656">
    <property type="entry name" value="PAS_4"/>
</dbReference>
<evidence type="ECO:0000313" key="11">
    <source>
        <dbReference type="Proteomes" id="UP001239680"/>
    </source>
</evidence>
<keyword evidence="5" id="KW-0418">Kinase</keyword>
<dbReference type="Gene3D" id="3.30.565.10">
    <property type="entry name" value="Histidine kinase-like ATPase, C-terminal domain"/>
    <property type="match status" value="1"/>
</dbReference>
<evidence type="ECO:0000259" key="8">
    <source>
        <dbReference type="PROSITE" id="PS50112"/>
    </source>
</evidence>
<keyword evidence="11" id="KW-1185">Reference proteome</keyword>
<accession>A0ABU0VTN1</accession>
<proteinExistence type="predicted"/>
<dbReference type="InterPro" id="IPR035965">
    <property type="entry name" value="PAS-like_dom_sf"/>
</dbReference>
<dbReference type="SUPFAM" id="SSF55874">
    <property type="entry name" value="ATPase domain of HSP90 chaperone/DNA topoisomerase II/histidine kinase"/>
    <property type="match status" value="1"/>
</dbReference>
<dbReference type="Pfam" id="PF12860">
    <property type="entry name" value="PAS_7"/>
    <property type="match status" value="1"/>
</dbReference>
<dbReference type="CDD" id="cd00130">
    <property type="entry name" value="PAS"/>
    <property type="match status" value="2"/>
</dbReference>
<dbReference type="InterPro" id="IPR036890">
    <property type="entry name" value="HATPase_C_sf"/>
</dbReference>
<dbReference type="Gene3D" id="3.30.450.20">
    <property type="entry name" value="PAS domain"/>
    <property type="match status" value="5"/>
</dbReference>
<dbReference type="SUPFAM" id="SSF55785">
    <property type="entry name" value="PYP-like sensor domain (PAS domain)"/>
    <property type="match status" value="4"/>
</dbReference>
<dbReference type="InterPro" id="IPR013655">
    <property type="entry name" value="PAS_fold_3"/>
</dbReference>
<dbReference type="EMBL" id="JAVDBT010000002">
    <property type="protein sequence ID" value="MDQ2065089.1"/>
    <property type="molecule type" value="Genomic_DNA"/>
</dbReference>
<evidence type="ECO:0000256" key="1">
    <source>
        <dbReference type="ARBA" id="ARBA00000085"/>
    </source>
</evidence>
<keyword evidence="6" id="KW-0175">Coiled coil</keyword>
<feature type="coiled-coil region" evidence="6">
    <location>
        <begin position="394"/>
        <end position="431"/>
    </location>
</feature>
<sequence length="1092" mass="119901">MERHIAAIRGVRDLIARPPGDTAAGQRLALNGMSEVLGLGRNWLFLPDASGLLRADEAGGAECHIGAAQPLAAILTEARLVAPAEPADLPAELIRFLRNCGAGPVALTPLREGAELVGVLCLELPDSAPPQGEKARNTLAMIDELAALLLDQRHQIAQDAQRAEASAQMAALLHAMPDLLFEVDAQARYTSFIGGPRDLLMHAPHEIVARPVEEILPPDVVQIAHRVVTQVVSTGEVAEAHYALGLPGDMRHFSLRAARKAPVVPGGAPSVLLMVRDVTAKQEMREELLRLSSVTRAMSNLVIMVDTDLRITWVNQAFEKRSGWSLAEIRGRIFADVMRCDDSDPRVAAELACAMAEERPYNGIMINCDRNGTRYHVDFNVVPLRNGQGRLQGFVSVETEVTELHNQKRQLEELARQTASAQSRLVNAINAVPDGMMVFDAERRMVMCNPAQIDAFPRLAPMMQAGVKLQEILLALTEHGYLEPPPVGMTAAAYLNTLMQPYGQASYNDELRMHDGRVFRRVNKPTADGGLLTAMIEITAQKRHVAELDNANERLWRALEERELAEQRLSNIMDENRVGTWALDLTKREMTAGRHWGRIIGHEGPVTMAHGDFLAMVHPEDRPLLESDAPRVSVQSPDGFENEFRIRHRDGHWLWVLSRGRVTRWDETGRPLLVDGVDIDVSAQKRLEMEVRQSDALLKSALESNVAAVAIYDSNDVMIYCNPEAERILHLRPGLICGKPSEGQLWNMERMNGEPLPAEEGPCNMARRAGTLLRDLRYTVRWNDGRRQVLTCNATPFKGGDGQMNTAVSFWDSTEEIAVTERLQEAVTHAEAMSRSKSIFLANMSHEIRTPLNGVLGLAEVLSMQIKDPEHSRMIATIRRSGETLLSVLNTILDMSKIEAGKVELEHMPLRLIDILNQLEGVYSVLAEEKGLDFEVSTSAGAELMRIGDPHRIQQIVGNLLSNAIKFASQGGVSLDVSCRPGKPVVFTIVDTGIGMTPDQCDRVFSSFEQADETVSRRHGGTGLGLSIVRELVNLSGGTIALVSEFGVGTKVEVTLPLPMADAETRDLSPVVTPSDATADNLAAESHISASF</sequence>
<dbReference type="CDD" id="cd00082">
    <property type="entry name" value="HisKA"/>
    <property type="match status" value="1"/>
</dbReference>
<feature type="domain" description="PAC" evidence="9">
    <location>
        <begin position="640"/>
        <end position="693"/>
    </location>
</feature>
<feature type="coiled-coil region" evidence="6">
    <location>
        <begin position="548"/>
        <end position="575"/>
    </location>
</feature>
<dbReference type="PANTHER" id="PTHR43047:SF72">
    <property type="entry name" value="OSMOSENSING HISTIDINE PROTEIN KINASE SLN1"/>
    <property type="match status" value="1"/>
</dbReference>
<dbReference type="Pfam" id="PF08448">
    <property type="entry name" value="PAS_4"/>
    <property type="match status" value="2"/>
</dbReference>
<organism evidence="10 11">
    <name type="scientific">Pseudogemmobacter lacusdianii</name>
    <dbReference type="NCBI Taxonomy" id="3069608"/>
    <lineage>
        <taxon>Bacteria</taxon>
        <taxon>Pseudomonadati</taxon>
        <taxon>Pseudomonadota</taxon>
        <taxon>Alphaproteobacteria</taxon>
        <taxon>Rhodobacterales</taxon>
        <taxon>Paracoccaceae</taxon>
        <taxon>Pseudogemmobacter</taxon>
    </lineage>
</organism>
<dbReference type="EC" id="2.7.13.3" evidence="2"/>
<evidence type="ECO:0000256" key="6">
    <source>
        <dbReference type="SAM" id="Coils"/>
    </source>
</evidence>
<dbReference type="Proteomes" id="UP001239680">
    <property type="component" value="Unassembled WGS sequence"/>
</dbReference>
<dbReference type="RefSeq" id="WP_306678784.1">
    <property type="nucleotide sequence ID" value="NZ_JAVDBT010000002.1"/>
</dbReference>
<dbReference type="PRINTS" id="PR00344">
    <property type="entry name" value="BCTRLSENSOR"/>
</dbReference>
<dbReference type="InterPro" id="IPR005467">
    <property type="entry name" value="His_kinase_dom"/>
</dbReference>
<dbReference type="InterPro" id="IPR000700">
    <property type="entry name" value="PAS-assoc_C"/>
</dbReference>
<dbReference type="InterPro" id="IPR001610">
    <property type="entry name" value="PAC"/>
</dbReference>
<comment type="catalytic activity">
    <reaction evidence="1">
        <text>ATP + protein L-histidine = ADP + protein N-phospho-L-histidine.</text>
        <dbReference type="EC" id="2.7.13.3"/>
    </reaction>
</comment>
<dbReference type="PROSITE" id="PS50109">
    <property type="entry name" value="HIS_KIN"/>
    <property type="match status" value="1"/>
</dbReference>
<feature type="domain" description="PAS" evidence="8">
    <location>
        <begin position="165"/>
        <end position="235"/>
    </location>
</feature>
<dbReference type="SMART" id="SM00388">
    <property type="entry name" value="HisKA"/>
    <property type="match status" value="1"/>
</dbReference>
<dbReference type="Pfam" id="PF02518">
    <property type="entry name" value="HATPase_c"/>
    <property type="match status" value="1"/>
</dbReference>
<dbReference type="PROSITE" id="PS50112">
    <property type="entry name" value="PAS"/>
    <property type="match status" value="2"/>
</dbReference>
<evidence type="ECO:0000256" key="4">
    <source>
        <dbReference type="ARBA" id="ARBA00022679"/>
    </source>
</evidence>
<evidence type="ECO:0000256" key="5">
    <source>
        <dbReference type="ARBA" id="ARBA00022777"/>
    </source>
</evidence>
<dbReference type="InterPro" id="IPR003594">
    <property type="entry name" value="HATPase_dom"/>
</dbReference>
<comment type="caution">
    <text evidence="10">The sequence shown here is derived from an EMBL/GenBank/DDBJ whole genome shotgun (WGS) entry which is preliminary data.</text>
</comment>
<dbReference type="InterPro" id="IPR000014">
    <property type="entry name" value="PAS"/>
</dbReference>
<dbReference type="InterPro" id="IPR003661">
    <property type="entry name" value="HisK_dim/P_dom"/>
</dbReference>
<dbReference type="PROSITE" id="PS50113">
    <property type="entry name" value="PAC"/>
    <property type="match status" value="2"/>
</dbReference>
<feature type="domain" description="PAC" evidence="9">
    <location>
        <begin position="359"/>
        <end position="413"/>
    </location>
</feature>